<gene>
    <name evidence="1" type="ORF">CO174_03675</name>
</gene>
<dbReference type="SUPFAM" id="SSF56281">
    <property type="entry name" value="Metallo-hydrolase/oxidoreductase"/>
    <property type="match status" value="1"/>
</dbReference>
<dbReference type="EMBL" id="PFWU01000043">
    <property type="protein sequence ID" value="PJA45326.1"/>
    <property type="molecule type" value="Genomic_DNA"/>
</dbReference>
<dbReference type="Pfam" id="PF13483">
    <property type="entry name" value="Lactamase_B_3"/>
    <property type="match status" value="1"/>
</dbReference>
<dbReference type="AlphaFoldDB" id="A0A2M7XC87"/>
<dbReference type="PANTHER" id="PTHR39189">
    <property type="entry name" value="UPF0173 METAL-DEPENDENT HYDROLASE YTKL"/>
    <property type="match status" value="1"/>
</dbReference>
<evidence type="ECO:0000313" key="1">
    <source>
        <dbReference type="EMBL" id="PJA45326.1"/>
    </source>
</evidence>
<dbReference type="PANTHER" id="PTHR39189:SF1">
    <property type="entry name" value="UPF0173 METAL-DEPENDENT HYDROLASE YTKL"/>
    <property type="match status" value="1"/>
</dbReference>
<proteinExistence type="predicted"/>
<reference evidence="2" key="1">
    <citation type="submission" date="2017-09" db="EMBL/GenBank/DDBJ databases">
        <title>Depth-based differentiation of microbial function through sediment-hosted aquifers and enrichment of novel symbionts in the deep terrestrial subsurface.</title>
        <authorList>
            <person name="Probst A.J."/>
            <person name="Ladd B."/>
            <person name="Jarett J.K."/>
            <person name="Geller-Mcgrath D.E."/>
            <person name="Sieber C.M.K."/>
            <person name="Emerson J.B."/>
            <person name="Anantharaman K."/>
            <person name="Thomas B.C."/>
            <person name="Malmstrom R."/>
            <person name="Stieglmeier M."/>
            <person name="Klingl A."/>
            <person name="Woyke T."/>
            <person name="Ryan C.M."/>
            <person name="Banfield J.F."/>
        </authorList>
    </citation>
    <scope>NUCLEOTIDE SEQUENCE [LARGE SCALE GENOMIC DNA]</scope>
</reference>
<evidence type="ECO:0008006" key="3">
    <source>
        <dbReference type="Google" id="ProtNLM"/>
    </source>
</evidence>
<sequence>MDISWNGLSSFEIKTATTNGPVRIVTDPYQNSTGLRFPRTLQAELVLQSSDEEDANNVSAIGGDPYVIDMAGEFEIKNIFVFGINAPLKREEKGKSVESLIFCIEAEEMRLAHLGALDRALTDEELQQLERIDVLMIPVGGGRVMSPKVAAEVISQVEPRVVIPMSYAVPSLKETLLSVDEFCKEFGACRREDSNKYKVARKDLPEEDMLIMTLTK</sequence>
<comment type="caution">
    <text evidence="1">The sequence shown here is derived from an EMBL/GenBank/DDBJ whole genome shotgun (WGS) entry which is preliminary data.</text>
</comment>
<dbReference type="InterPro" id="IPR036866">
    <property type="entry name" value="RibonucZ/Hydroxyglut_hydro"/>
</dbReference>
<accession>A0A2M7XC87</accession>
<protein>
    <recommendedName>
        <fullName evidence="3">Lactamase</fullName>
    </recommendedName>
</protein>
<dbReference type="Proteomes" id="UP000229385">
    <property type="component" value="Unassembled WGS sequence"/>
</dbReference>
<name>A0A2M7XC87_9BACT</name>
<dbReference type="Gene3D" id="3.60.15.10">
    <property type="entry name" value="Ribonuclease Z/Hydroxyacylglutathione hydrolase-like"/>
    <property type="match status" value="1"/>
</dbReference>
<evidence type="ECO:0000313" key="2">
    <source>
        <dbReference type="Proteomes" id="UP000229385"/>
    </source>
</evidence>
<organism evidence="1 2">
    <name type="scientific">Candidatus Uhrbacteria bacterium CG_4_9_14_3_um_filter_50_9</name>
    <dbReference type="NCBI Taxonomy" id="1975035"/>
    <lineage>
        <taxon>Bacteria</taxon>
        <taxon>Candidatus Uhriibacteriota</taxon>
    </lineage>
</organism>